<sequence>MIIHQMYSFIAPWMFQNYFDSVMAGTASPLFGMTSGEMFQLFNNIPFTIECIAYFFLVIGIYRLWRNKMT</sequence>
<accession>A0ABT9ZVB6</accession>
<reference evidence="2 3" key="1">
    <citation type="submission" date="2023-07" db="EMBL/GenBank/DDBJ databases">
        <title>Genomic Encyclopedia of Type Strains, Phase IV (KMG-IV): sequencing the most valuable type-strain genomes for metagenomic binning, comparative biology and taxonomic classification.</title>
        <authorList>
            <person name="Goeker M."/>
        </authorList>
    </citation>
    <scope>NUCLEOTIDE SEQUENCE [LARGE SCALE GENOMIC DNA]</scope>
    <source>
        <strain evidence="2 3">DSM 9768</strain>
    </source>
</reference>
<evidence type="ECO:0000313" key="3">
    <source>
        <dbReference type="Proteomes" id="UP001230005"/>
    </source>
</evidence>
<evidence type="ECO:0000256" key="1">
    <source>
        <dbReference type="SAM" id="Phobius"/>
    </source>
</evidence>
<comment type="caution">
    <text evidence="2">The sequence shown here is derived from an EMBL/GenBank/DDBJ whole genome shotgun (WGS) entry which is preliminary data.</text>
</comment>
<keyword evidence="3" id="KW-1185">Reference proteome</keyword>
<gene>
    <name evidence="2" type="ORF">J2S74_002561</name>
</gene>
<evidence type="ECO:0000313" key="2">
    <source>
        <dbReference type="EMBL" id="MDQ0255179.1"/>
    </source>
</evidence>
<dbReference type="EMBL" id="JAUSUG010000009">
    <property type="protein sequence ID" value="MDQ0255179.1"/>
    <property type="molecule type" value="Genomic_DNA"/>
</dbReference>
<name>A0ABT9ZVB6_9BACI</name>
<keyword evidence="1" id="KW-1133">Transmembrane helix</keyword>
<feature type="transmembrane region" description="Helical" evidence="1">
    <location>
        <begin position="45"/>
        <end position="65"/>
    </location>
</feature>
<dbReference type="Proteomes" id="UP001230005">
    <property type="component" value="Unassembled WGS sequence"/>
</dbReference>
<keyword evidence="1" id="KW-0472">Membrane</keyword>
<organism evidence="2 3">
    <name type="scientific">Evansella vedderi</name>
    <dbReference type="NCBI Taxonomy" id="38282"/>
    <lineage>
        <taxon>Bacteria</taxon>
        <taxon>Bacillati</taxon>
        <taxon>Bacillota</taxon>
        <taxon>Bacilli</taxon>
        <taxon>Bacillales</taxon>
        <taxon>Bacillaceae</taxon>
        <taxon>Evansella</taxon>
    </lineage>
</organism>
<protein>
    <submittedName>
        <fullName evidence="2">Uncharacterized protein</fullName>
    </submittedName>
</protein>
<proteinExistence type="predicted"/>
<keyword evidence="1" id="KW-0812">Transmembrane</keyword>